<evidence type="ECO:0000313" key="2">
    <source>
        <dbReference type="EMBL" id="SHH08485.1"/>
    </source>
</evidence>
<sequence length="186" mass="21091">MKKYIYTMMFVLIGITIAQAQRMLPKQKGLEVNAGTLSDDYPSSNYFLNIGMTLNGRNGNYQLWALEYTHQYDEYKNLRLPQETYTAEGGYSFFLLGDTRKNITLNAAITGVLGYESINRGKALLYDGAKILTEDNFIYGAGGRLSFETYLSDRFVLILQGRTKVLWGTDLEQFRPSAGLGLRINF</sequence>
<dbReference type="OrthoDB" id="1078465at2"/>
<keyword evidence="4" id="KW-1185">Reference proteome</keyword>
<reference evidence="3" key="2">
    <citation type="submission" date="2016-11" db="EMBL/GenBank/DDBJ databases">
        <authorList>
            <person name="Varghese N."/>
            <person name="Submissions S."/>
        </authorList>
    </citation>
    <scope>NUCLEOTIDE SEQUENCE [LARGE SCALE GENOMIC DNA]</scope>
    <source>
        <strain evidence="3">DSM 19729</strain>
    </source>
</reference>
<dbReference type="Proteomes" id="UP000237771">
    <property type="component" value="Unassembled WGS sequence"/>
</dbReference>
<dbReference type="EMBL" id="FQWO01000007">
    <property type="protein sequence ID" value="SHH08485.1"/>
    <property type="molecule type" value="Genomic_DNA"/>
</dbReference>
<organism evidence="2 3">
    <name type="scientific">Flavobacterium granuli</name>
    <dbReference type="NCBI Taxonomy" id="280093"/>
    <lineage>
        <taxon>Bacteria</taxon>
        <taxon>Pseudomonadati</taxon>
        <taxon>Bacteroidota</taxon>
        <taxon>Flavobacteriia</taxon>
        <taxon>Flavobacteriales</taxon>
        <taxon>Flavobacteriaceae</taxon>
        <taxon>Flavobacterium</taxon>
    </lineage>
</organism>
<dbReference type="Pfam" id="PF10626">
    <property type="entry name" value="TraO"/>
    <property type="match status" value="1"/>
</dbReference>
<dbReference type="AlphaFoldDB" id="A0A1M5Q2Z3"/>
<dbReference type="EMBL" id="PVUB01000007">
    <property type="protein sequence ID" value="PRZ22055.1"/>
    <property type="molecule type" value="Genomic_DNA"/>
</dbReference>
<dbReference type="STRING" id="280093.SAMN05443373_10756"/>
<proteinExistence type="predicted"/>
<dbReference type="RefSeq" id="WP_072943986.1">
    <property type="nucleotide sequence ID" value="NZ_FQWO01000007.1"/>
</dbReference>
<dbReference type="Proteomes" id="UP000184384">
    <property type="component" value="Unassembled WGS sequence"/>
</dbReference>
<gene>
    <name evidence="1" type="ORF">BC624_10756</name>
    <name evidence="2" type="ORF">SAMN05443373_10756</name>
</gene>
<protein>
    <submittedName>
        <fullName evidence="2">Conjugative transposon protein TraO</fullName>
    </submittedName>
</protein>
<name>A0A1M5Q2Z3_9FLAO</name>
<evidence type="ECO:0000313" key="4">
    <source>
        <dbReference type="Proteomes" id="UP000237771"/>
    </source>
</evidence>
<dbReference type="InterPro" id="IPR018899">
    <property type="entry name" value="Conjug_transposon_Tra0"/>
</dbReference>
<evidence type="ECO:0000313" key="3">
    <source>
        <dbReference type="Proteomes" id="UP000184384"/>
    </source>
</evidence>
<accession>A0A1M5Q2Z3</accession>
<reference evidence="1 4" key="3">
    <citation type="submission" date="2018-03" db="EMBL/GenBank/DDBJ databases">
        <title>Genomic Encyclopedia of Archaeal and Bacterial Type Strains, Phase II (KMG-II): from individual species to whole genera.</title>
        <authorList>
            <person name="Goeker M."/>
        </authorList>
    </citation>
    <scope>NUCLEOTIDE SEQUENCE [LARGE SCALE GENOMIC DNA]</scope>
    <source>
        <strain evidence="1 4">DSM 17797</strain>
    </source>
</reference>
<reference evidence="2" key="1">
    <citation type="submission" date="2016-11" db="EMBL/GenBank/DDBJ databases">
        <authorList>
            <person name="Jaros S."/>
            <person name="Januszkiewicz K."/>
            <person name="Wedrychowicz H."/>
        </authorList>
    </citation>
    <scope>NUCLEOTIDE SEQUENCE [LARGE SCALE GENOMIC DNA]</scope>
    <source>
        <strain evidence="2">DSM 19729</strain>
    </source>
</reference>
<evidence type="ECO:0000313" key="1">
    <source>
        <dbReference type="EMBL" id="PRZ22055.1"/>
    </source>
</evidence>